<dbReference type="Proteomes" id="UP000627464">
    <property type="component" value="Unassembled WGS sequence"/>
</dbReference>
<protein>
    <submittedName>
        <fullName evidence="1">Uncharacterized protein</fullName>
    </submittedName>
</protein>
<reference evidence="2" key="1">
    <citation type="journal article" date="2019" name="Int. J. Syst. Evol. Microbiol.">
        <title>The Global Catalogue of Microorganisms (GCM) 10K type strain sequencing project: providing services to taxonomists for standard genome sequencing and annotation.</title>
        <authorList>
            <consortium name="The Broad Institute Genomics Platform"/>
            <consortium name="The Broad Institute Genome Sequencing Center for Infectious Disease"/>
            <person name="Wu L."/>
            <person name="Ma J."/>
        </authorList>
    </citation>
    <scope>NUCLEOTIDE SEQUENCE [LARGE SCALE GENOMIC DNA]</scope>
    <source>
        <strain evidence="2">CGMCC 1.12806</strain>
    </source>
</reference>
<evidence type="ECO:0000313" key="2">
    <source>
        <dbReference type="Proteomes" id="UP000627464"/>
    </source>
</evidence>
<dbReference type="EMBL" id="BMFZ01000006">
    <property type="protein sequence ID" value="GGA48694.1"/>
    <property type="molecule type" value="Genomic_DNA"/>
</dbReference>
<proteinExistence type="predicted"/>
<sequence length="81" mass="9035">MVSYSGLVKDKAFHEERIEKIHRGVFVHRSVSAIADADLMENDSALATCFGAVLAPHRHQLKPLGFPTVVRRRIIASQPEL</sequence>
<organism evidence="1 2">
    <name type="scientific">Hafnia psychrotolerans</name>
    <dbReference type="NCBI Taxonomy" id="1477018"/>
    <lineage>
        <taxon>Bacteria</taxon>
        <taxon>Pseudomonadati</taxon>
        <taxon>Pseudomonadota</taxon>
        <taxon>Gammaproteobacteria</taxon>
        <taxon>Enterobacterales</taxon>
        <taxon>Hafniaceae</taxon>
        <taxon>Hafnia</taxon>
    </lineage>
</organism>
<accession>A0ABQ1GRX1</accession>
<name>A0ABQ1GRX1_9GAMM</name>
<evidence type="ECO:0000313" key="1">
    <source>
        <dbReference type="EMBL" id="GGA48694.1"/>
    </source>
</evidence>
<comment type="caution">
    <text evidence="1">The sequence shown here is derived from an EMBL/GenBank/DDBJ whole genome shotgun (WGS) entry which is preliminary data.</text>
</comment>
<gene>
    <name evidence="1" type="ORF">GCM10011328_24920</name>
</gene>
<keyword evidence="2" id="KW-1185">Reference proteome</keyword>